<keyword evidence="1" id="KW-0489">Methyltransferase</keyword>
<dbReference type="GO" id="GO:0008168">
    <property type="term" value="F:methyltransferase activity"/>
    <property type="evidence" value="ECO:0007669"/>
    <property type="project" value="UniProtKB-KW"/>
</dbReference>
<dbReference type="Proteomes" id="UP000197138">
    <property type="component" value="Unassembled WGS sequence"/>
</dbReference>
<dbReference type="Gene3D" id="3.40.50.150">
    <property type="entry name" value="Vaccinia Virus protein VP39"/>
    <property type="match status" value="1"/>
</dbReference>
<keyword evidence="4" id="KW-0460">Magnesium</keyword>
<dbReference type="AlphaFoldDB" id="A0A218X903"/>
<dbReference type="Pfam" id="PF03492">
    <property type="entry name" value="Methyltransf_7"/>
    <property type="match status" value="1"/>
</dbReference>
<accession>A0A218X903</accession>
<keyword evidence="8" id="KW-1185">Reference proteome</keyword>
<dbReference type="GeneID" id="116198094"/>
<protein>
    <recommendedName>
        <fullName evidence="9">Jasmonate O-methyltransferase-like</fullName>
    </recommendedName>
</protein>
<dbReference type="EMBL" id="MTKT01002214">
    <property type="protein sequence ID" value="OWM80862.1"/>
    <property type="molecule type" value="Genomic_DNA"/>
</dbReference>
<dbReference type="Proteomes" id="UP000233551">
    <property type="component" value="Unassembled WGS sequence"/>
</dbReference>
<evidence type="ECO:0000256" key="2">
    <source>
        <dbReference type="ARBA" id="ARBA00022679"/>
    </source>
</evidence>
<evidence type="ECO:0000313" key="6">
    <source>
        <dbReference type="EMBL" id="PKI35159.1"/>
    </source>
</evidence>
<evidence type="ECO:0000313" key="7">
    <source>
        <dbReference type="Proteomes" id="UP000197138"/>
    </source>
</evidence>
<comment type="caution">
    <text evidence="5">The sequence shown here is derived from an EMBL/GenBank/DDBJ whole genome shotgun (WGS) entry which is preliminary data.</text>
</comment>
<dbReference type="InterPro" id="IPR005299">
    <property type="entry name" value="MeTrfase_7"/>
</dbReference>
<keyword evidence="3" id="KW-0479">Metal-binding</keyword>
<evidence type="ECO:0008006" key="9">
    <source>
        <dbReference type="Google" id="ProtNLM"/>
    </source>
</evidence>
<evidence type="ECO:0000256" key="4">
    <source>
        <dbReference type="ARBA" id="ARBA00022842"/>
    </source>
</evidence>
<dbReference type="GO" id="GO:0032259">
    <property type="term" value="P:methylation"/>
    <property type="evidence" value="ECO:0007669"/>
    <property type="project" value="UniProtKB-KW"/>
</dbReference>
<keyword evidence="2" id="KW-0808">Transferase</keyword>
<evidence type="ECO:0000313" key="5">
    <source>
        <dbReference type="EMBL" id="OWM80862.1"/>
    </source>
</evidence>
<evidence type="ECO:0000256" key="3">
    <source>
        <dbReference type="ARBA" id="ARBA00022723"/>
    </source>
</evidence>
<dbReference type="PANTHER" id="PTHR31009">
    <property type="entry name" value="S-ADENOSYL-L-METHIONINE:CARBOXYL METHYLTRANSFERASE FAMILY PROTEIN"/>
    <property type="match status" value="1"/>
</dbReference>
<dbReference type="SUPFAM" id="SSF53335">
    <property type="entry name" value="S-adenosyl-L-methionine-dependent methyltransferases"/>
    <property type="match status" value="1"/>
</dbReference>
<dbReference type="EMBL" id="PGOL01005439">
    <property type="protein sequence ID" value="PKI35159.1"/>
    <property type="molecule type" value="Genomic_DNA"/>
</dbReference>
<reference evidence="6 8" key="3">
    <citation type="submission" date="2017-11" db="EMBL/GenBank/DDBJ databases">
        <title>De-novo sequencing of pomegranate (Punica granatum L.) genome.</title>
        <authorList>
            <person name="Akparov Z."/>
            <person name="Amiraslanov A."/>
            <person name="Hajiyeva S."/>
            <person name="Abbasov M."/>
            <person name="Kaur K."/>
            <person name="Hamwieh A."/>
            <person name="Solovyev V."/>
            <person name="Salamov A."/>
            <person name="Braich B."/>
            <person name="Kosarev P."/>
            <person name="Mahmoud A."/>
            <person name="Hajiyev E."/>
            <person name="Babayeva S."/>
            <person name="Izzatullayeva V."/>
            <person name="Mammadov A."/>
            <person name="Mammadov A."/>
            <person name="Sharifova S."/>
            <person name="Ojaghi J."/>
            <person name="Eynullazada K."/>
            <person name="Bayramov B."/>
            <person name="Abdulazimova A."/>
            <person name="Shahmuradov I."/>
        </authorList>
    </citation>
    <scope>NUCLEOTIDE SEQUENCE [LARGE SCALE GENOMIC DNA]</scope>
    <source>
        <strain evidence="6">AG2017</strain>
        <strain evidence="8">cv. AG2017</strain>
        <tissue evidence="6">Leaf</tissue>
    </source>
</reference>
<name>A0A218X903_PUNGR</name>
<dbReference type="InterPro" id="IPR029063">
    <property type="entry name" value="SAM-dependent_MTases_sf"/>
</dbReference>
<reference evidence="7" key="1">
    <citation type="journal article" date="2017" name="Plant J.">
        <title>The pomegranate (Punica granatum L.) genome and the genomics of punicalagin biosynthesis.</title>
        <authorList>
            <person name="Qin G."/>
            <person name="Xu C."/>
            <person name="Ming R."/>
            <person name="Tang H."/>
            <person name="Guyot R."/>
            <person name="Kramer E.M."/>
            <person name="Hu Y."/>
            <person name="Yi X."/>
            <person name="Qi Y."/>
            <person name="Xu X."/>
            <person name="Gao Z."/>
            <person name="Pan H."/>
            <person name="Jian J."/>
            <person name="Tian Y."/>
            <person name="Yue Z."/>
            <person name="Xu Y."/>
        </authorList>
    </citation>
    <scope>NUCLEOTIDE SEQUENCE [LARGE SCALE GENOMIC DNA]</scope>
    <source>
        <strain evidence="7">cv. Dabenzi</strain>
    </source>
</reference>
<sequence length="366" mass="40599">MGVLEILHMNKGVGETSYAMNCTVQSEIIATAKPIVEEAILKILCTNIPSSLGIADLGCSSGPNTLSLISQIIDIVHGKCNDLGCRSPELRVSLNDLPSNDFNNIFSSLPEFCRKLRVKKGAGFGPCFISGVPGSFYGRLFPSRSMDFMHASSSLHWLSQAPPGLESKDGLTMNKGKVYISKSSLSNVFEAYLEQFRKDMRLFLESRSEEMVAGGRMVLSLMGRSSFDPTTESANLWELLSQALVSLVNEGLVEEGKVDLFNVPYYAPSIDELALEIQSQGSFMIDRMESFRNGWDGGFKDVHGMSHGERVGKMVRAVTESMLASHFGRHVMDDLFDRYEKLIEDWYSNKNKTENLCVVVSLIRKD</sequence>
<organism evidence="5 7">
    <name type="scientific">Punica granatum</name>
    <name type="common">Pomegranate</name>
    <dbReference type="NCBI Taxonomy" id="22663"/>
    <lineage>
        <taxon>Eukaryota</taxon>
        <taxon>Viridiplantae</taxon>
        <taxon>Streptophyta</taxon>
        <taxon>Embryophyta</taxon>
        <taxon>Tracheophyta</taxon>
        <taxon>Spermatophyta</taxon>
        <taxon>Magnoliopsida</taxon>
        <taxon>eudicotyledons</taxon>
        <taxon>Gunneridae</taxon>
        <taxon>Pentapetalae</taxon>
        <taxon>rosids</taxon>
        <taxon>malvids</taxon>
        <taxon>Myrtales</taxon>
        <taxon>Lythraceae</taxon>
        <taxon>Punica</taxon>
    </lineage>
</organism>
<dbReference type="Gene3D" id="1.10.1200.270">
    <property type="entry name" value="Methyltransferase, alpha-helical capping domain"/>
    <property type="match status" value="1"/>
</dbReference>
<dbReference type="InterPro" id="IPR042086">
    <property type="entry name" value="MeTrfase_capping"/>
</dbReference>
<dbReference type="OrthoDB" id="1523883at2759"/>
<reference evidence="5" key="2">
    <citation type="submission" date="2017-06" db="EMBL/GenBank/DDBJ databases">
        <title>The pomegranate genome and the genomics of punicalagin biosynthesis.</title>
        <authorList>
            <person name="Xu C."/>
        </authorList>
    </citation>
    <scope>NUCLEOTIDE SEQUENCE [LARGE SCALE GENOMIC DNA]</scope>
    <source>
        <tissue evidence="5">Fresh leaf</tissue>
    </source>
</reference>
<evidence type="ECO:0000313" key="8">
    <source>
        <dbReference type="Proteomes" id="UP000233551"/>
    </source>
</evidence>
<evidence type="ECO:0000256" key="1">
    <source>
        <dbReference type="ARBA" id="ARBA00022603"/>
    </source>
</evidence>
<gene>
    <name evidence="5" type="ORF">CDL15_Pgr006893</name>
    <name evidence="6" type="ORF">CRG98_044434</name>
</gene>
<proteinExistence type="predicted"/>
<dbReference type="GO" id="GO:0046872">
    <property type="term" value="F:metal ion binding"/>
    <property type="evidence" value="ECO:0007669"/>
    <property type="project" value="UniProtKB-KW"/>
</dbReference>